<feature type="region of interest" description="Disordered" evidence="1">
    <location>
        <begin position="72"/>
        <end position="427"/>
    </location>
</feature>
<dbReference type="Proteomes" id="UP001054889">
    <property type="component" value="Unassembled WGS sequence"/>
</dbReference>
<feature type="region of interest" description="Disordered" evidence="1">
    <location>
        <begin position="562"/>
        <end position="641"/>
    </location>
</feature>
<feature type="compositionally biased region" description="Basic and acidic residues" evidence="1">
    <location>
        <begin position="83"/>
        <end position="94"/>
    </location>
</feature>
<gene>
    <name evidence="2" type="primary">gb14927</name>
    <name evidence="2" type="ORF">PR202_gb14927</name>
</gene>
<protein>
    <submittedName>
        <fullName evidence="2">Uncharacterized protein</fullName>
    </submittedName>
</protein>
<name>A0AAV5EWK6_ELECO</name>
<reference evidence="2" key="1">
    <citation type="journal article" date="2018" name="DNA Res.">
        <title>Multiple hybrid de novo genome assembly of finger millet, an orphan allotetraploid crop.</title>
        <authorList>
            <person name="Hatakeyama M."/>
            <person name="Aluri S."/>
            <person name="Balachadran M.T."/>
            <person name="Sivarajan S.R."/>
            <person name="Patrignani A."/>
            <person name="Gruter S."/>
            <person name="Poveda L."/>
            <person name="Shimizu-Inatsugi R."/>
            <person name="Baeten J."/>
            <person name="Francoijs K.J."/>
            <person name="Nataraja K.N."/>
            <person name="Reddy Y.A.N."/>
            <person name="Phadnis S."/>
            <person name="Ravikumar R.L."/>
            <person name="Schlapbach R."/>
            <person name="Sreeman S.M."/>
            <person name="Shimizu K.K."/>
        </authorList>
    </citation>
    <scope>NUCLEOTIDE SEQUENCE</scope>
</reference>
<feature type="compositionally biased region" description="Low complexity" evidence="1">
    <location>
        <begin position="609"/>
        <end position="618"/>
    </location>
</feature>
<evidence type="ECO:0000313" key="3">
    <source>
        <dbReference type="Proteomes" id="UP001054889"/>
    </source>
</evidence>
<dbReference type="AlphaFoldDB" id="A0AAV5EWK6"/>
<dbReference type="InterPro" id="IPR040412">
    <property type="entry name" value="At1g65710-like"/>
</dbReference>
<dbReference type="PANTHER" id="PTHR34367">
    <property type="entry name" value="OS02G0734667 PROTEIN"/>
    <property type="match status" value="1"/>
</dbReference>
<feature type="compositionally biased region" description="Low complexity" evidence="1">
    <location>
        <begin position="588"/>
        <end position="598"/>
    </location>
</feature>
<accession>A0AAV5EWK6</accession>
<feature type="region of interest" description="Disordered" evidence="1">
    <location>
        <begin position="1"/>
        <end position="59"/>
    </location>
</feature>
<organism evidence="2 3">
    <name type="scientific">Eleusine coracana subsp. coracana</name>
    <dbReference type="NCBI Taxonomy" id="191504"/>
    <lineage>
        <taxon>Eukaryota</taxon>
        <taxon>Viridiplantae</taxon>
        <taxon>Streptophyta</taxon>
        <taxon>Embryophyta</taxon>
        <taxon>Tracheophyta</taxon>
        <taxon>Spermatophyta</taxon>
        <taxon>Magnoliopsida</taxon>
        <taxon>Liliopsida</taxon>
        <taxon>Poales</taxon>
        <taxon>Poaceae</taxon>
        <taxon>PACMAD clade</taxon>
        <taxon>Chloridoideae</taxon>
        <taxon>Cynodonteae</taxon>
        <taxon>Eleusininae</taxon>
        <taxon>Eleusine</taxon>
    </lineage>
</organism>
<feature type="compositionally biased region" description="Basic and acidic residues" evidence="1">
    <location>
        <begin position="13"/>
        <end position="24"/>
    </location>
</feature>
<comment type="caution">
    <text evidence="2">The sequence shown here is derived from an EMBL/GenBank/DDBJ whole genome shotgun (WGS) entry which is preliminary data.</text>
</comment>
<feature type="compositionally biased region" description="Low complexity" evidence="1">
    <location>
        <begin position="221"/>
        <end position="244"/>
    </location>
</feature>
<keyword evidence="3" id="KW-1185">Reference proteome</keyword>
<feature type="compositionally biased region" description="Basic residues" evidence="1">
    <location>
        <begin position="207"/>
        <end position="216"/>
    </location>
</feature>
<dbReference type="PANTHER" id="PTHR34367:SF1">
    <property type="entry name" value="OS04G0528600 PROTEIN"/>
    <property type="match status" value="1"/>
</dbReference>
<evidence type="ECO:0000313" key="2">
    <source>
        <dbReference type="EMBL" id="GJN26958.1"/>
    </source>
</evidence>
<feature type="compositionally biased region" description="Basic and acidic residues" evidence="1">
    <location>
        <begin position="137"/>
        <end position="158"/>
    </location>
</feature>
<feature type="compositionally biased region" description="Low complexity" evidence="1">
    <location>
        <begin position="72"/>
        <end position="82"/>
    </location>
</feature>
<feature type="compositionally biased region" description="Low complexity" evidence="1">
    <location>
        <begin position="123"/>
        <end position="136"/>
    </location>
</feature>
<proteinExistence type="predicted"/>
<sequence>MGLCFSKKQHARRREEEPSSDAKRTTARKATRNTANVSEAKKAPAKKAVAKPEEPAADKRTVFVVKAAAAAAAPEVAATSNAEEVKRAAPEENAKPVATVGRTPVRTSSCTKEEVDAILIQCGRLSRSSSASGKAPSGDRRRYAGSKRSYDFDHERRGGGGGGDECDWGREGGAAAAASRPAPRRRTLERKRSASHDGRTGAGSGSRSRKVSRSPGRRAEGAPAAAGSAGAAERAARQQQQQPGKMVSVPARDKGRAPSPVKAASSGKRYPSPRSNSPARAAGNENAGAQPAAHGPVLSRSSSRKAEQSPFRRNPMAELDENALGNNHCNGNMGKPQKKSAETTIALPQKAAERPKDLLPSSRASKETTEIVEETTASDTKAPPSTKMNATHSVSIVAESAATNPRTGPGSRSSRRSSRDFDHNGSNSYASLLLEDIQNYHQQNTSSIATAAPAPSVSLPACVSKACSILEAVADLNSSSSENKSFELDRSVNDKESVNGRYGGRVVESEVVVKDDLMEPSLHKYVSVRGGGGEAEPQESAGSNSFVGNAWTCSWELNSVDSTDRTRSVSQSTYNGEEVEQRTEESWQSKQKLSSSQEPGHRAPTPSTGNVQVQVQRGRVAHRGVSGRTDARGVSASSSVV</sequence>
<evidence type="ECO:0000256" key="1">
    <source>
        <dbReference type="SAM" id="MobiDB-lite"/>
    </source>
</evidence>
<feature type="compositionally biased region" description="Basic and acidic residues" evidence="1">
    <location>
        <begin position="50"/>
        <end position="59"/>
    </location>
</feature>
<dbReference type="EMBL" id="BQKI01000079">
    <property type="protein sequence ID" value="GJN26958.1"/>
    <property type="molecule type" value="Genomic_DNA"/>
</dbReference>
<reference evidence="2" key="2">
    <citation type="submission" date="2021-12" db="EMBL/GenBank/DDBJ databases">
        <title>Resequencing data analysis of finger millet.</title>
        <authorList>
            <person name="Hatakeyama M."/>
            <person name="Aluri S."/>
            <person name="Balachadran M.T."/>
            <person name="Sivarajan S.R."/>
            <person name="Poveda L."/>
            <person name="Shimizu-Inatsugi R."/>
            <person name="Schlapbach R."/>
            <person name="Sreeman S.M."/>
            <person name="Shimizu K.K."/>
        </authorList>
    </citation>
    <scope>NUCLEOTIDE SEQUENCE</scope>
</reference>
<feature type="compositionally biased region" description="Basic and acidic residues" evidence="1">
    <location>
        <begin position="190"/>
        <end position="199"/>
    </location>
</feature>